<name>A0ABR3MUM8_9TELE</name>
<comment type="caution">
    <text evidence="1">The sequence shown here is derived from an EMBL/GenBank/DDBJ whole genome shotgun (WGS) entry which is preliminary data.</text>
</comment>
<accession>A0ABR3MUM8</accession>
<proteinExistence type="predicted"/>
<evidence type="ECO:0000313" key="1">
    <source>
        <dbReference type="EMBL" id="KAL1268297.1"/>
    </source>
</evidence>
<gene>
    <name evidence="1" type="ORF">QQF64_033660</name>
</gene>
<dbReference type="Proteomes" id="UP001558613">
    <property type="component" value="Unassembled WGS sequence"/>
</dbReference>
<reference evidence="1 2" key="1">
    <citation type="submission" date="2023-09" db="EMBL/GenBank/DDBJ databases">
        <authorList>
            <person name="Wang M."/>
        </authorList>
    </citation>
    <scope>NUCLEOTIDE SEQUENCE [LARGE SCALE GENOMIC DNA]</scope>
    <source>
        <strain evidence="1">GT-2023</strain>
        <tissue evidence="1">Liver</tissue>
    </source>
</reference>
<organism evidence="1 2">
    <name type="scientific">Cirrhinus molitorella</name>
    <name type="common">mud carp</name>
    <dbReference type="NCBI Taxonomy" id="172907"/>
    <lineage>
        <taxon>Eukaryota</taxon>
        <taxon>Metazoa</taxon>
        <taxon>Chordata</taxon>
        <taxon>Craniata</taxon>
        <taxon>Vertebrata</taxon>
        <taxon>Euteleostomi</taxon>
        <taxon>Actinopterygii</taxon>
        <taxon>Neopterygii</taxon>
        <taxon>Teleostei</taxon>
        <taxon>Ostariophysi</taxon>
        <taxon>Cypriniformes</taxon>
        <taxon>Cyprinidae</taxon>
        <taxon>Labeoninae</taxon>
        <taxon>Labeonini</taxon>
        <taxon>Cirrhinus</taxon>
    </lineage>
</organism>
<protein>
    <submittedName>
        <fullName evidence="1">Uncharacterized protein</fullName>
    </submittedName>
</protein>
<sequence length="78" mass="8581">MLLTLVYFFKQDCQAMQHNQNMESMGRKDPVGFLGLWFQCGMTGDAGIPAVCEVRNCSIHVPVVCKEMGLVKGSLSLA</sequence>
<keyword evidence="2" id="KW-1185">Reference proteome</keyword>
<evidence type="ECO:0000313" key="2">
    <source>
        <dbReference type="Proteomes" id="UP001558613"/>
    </source>
</evidence>
<dbReference type="EMBL" id="JAYMGO010000009">
    <property type="protein sequence ID" value="KAL1268297.1"/>
    <property type="molecule type" value="Genomic_DNA"/>
</dbReference>